<evidence type="ECO:0000313" key="4">
    <source>
        <dbReference type="Proteomes" id="UP000749646"/>
    </source>
</evidence>
<keyword evidence="2" id="KW-0472">Membrane</keyword>
<feature type="compositionally biased region" description="Polar residues" evidence="1">
    <location>
        <begin position="486"/>
        <end position="513"/>
    </location>
</feature>
<organism evidence="3 4">
    <name type="scientific">Modicella reniformis</name>
    <dbReference type="NCBI Taxonomy" id="1440133"/>
    <lineage>
        <taxon>Eukaryota</taxon>
        <taxon>Fungi</taxon>
        <taxon>Fungi incertae sedis</taxon>
        <taxon>Mucoromycota</taxon>
        <taxon>Mortierellomycotina</taxon>
        <taxon>Mortierellomycetes</taxon>
        <taxon>Mortierellales</taxon>
        <taxon>Mortierellaceae</taxon>
        <taxon>Modicella</taxon>
    </lineage>
</organism>
<gene>
    <name evidence="3" type="ORF">BGZ65_003275</name>
</gene>
<proteinExistence type="predicted"/>
<dbReference type="EMBL" id="JAAAHW010003626">
    <property type="protein sequence ID" value="KAF9982064.1"/>
    <property type="molecule type" value="Genomic_DNA"/>
</dbReference>
<comment type="caution">
    <text evidence="3">The sequence shown here is derived from an EMBL/GenBank/DDBJ whole genome shotgun (WGS) entry which is preliminary data.</text>
</comment>
<feature type="transmembrane region" description="Helical" evidence="2">
    <location>
        <begin position="178"/>
        <end position="197"/>
    </location>
</feature>
<dbReference type="Proteomes" id="UP000749646">
    <property type="component" value="Unassembled WGS sequence"/>
</dbReference>
<dbReference type="AlphaFoldDB" id="A0A9P6M9C7"/>
<feature type="transmembrane region" description="Helical" evidence="2">
    <location>
        <begin position="12"/>
        <end position="28"/>
    </location>
</feature>
<feature type="transmembrane region" description="Helical" evidence="2">
    <location>
        <begin position="147"/>
        <end position="166"/>
    </location>
</feature>
<feature type="region of interest" description="Disordered" evidence="1">
    <location>
        <begin position="413"/>
        <end position="564"/>
    </location>
</feature>
<evidence type="ECO:0000256" key="2">
    <source>
        <dbReference type="SAM" id="Phobius"/>
    </source>
</evidence>
<protein>
    <submittedName>
        <fullName evidence="3">Uncharacterized protein</fullName>
    </submittedName>
</protein>
<accession>A0A9P6M9C7</accession>
<keyword evidence="4" id="KW-1185">Reference proteome</keyword>
<evidence type="ECO:0000313" key="3">
    <source>
        <dbReference type="EMBL" id="KAF9982064.1"/>
    </source>
</evidence>
<evidence type="ECO:0000256" key="1">
    <source>
        <dbReference type="SAM" id="MobiDB-lite"/>
    </source>
</evidence>
<feature type="transmembrane region" description="Helical" evidence="2">
    <location>
        <begin position="49"/>
        <end position="73"/>
    </location>
</feature>
<feature type="compositionally biased region" description="Polar residues" evidence="1">
    <location>
        <begin position="324"/>
        <end position="358"/>
    </location>
</feature>
<feature type="compositionally biased region" description="Polar residues" evidence="1">
    <location>
        <begin position="524"/>
        <end position="539"/>
    </location>
</feature>
<keyword evidence="2" id="KW-1133">Transmembrane helix</keyword>
<feature type="region of interest" description="Disordered" evidence="1">
    <location>
        <begin position="319"/>
        <end position="363"/>
    </location>
</feature>
<sequence>MTHLSDYSFIQRAVANGWFYIWFVVYVFRYDRFSALEYKRMMRFELRSVVTFLLLIAIPLHLAYDIGCAAIKYEEGFWFNSASNEIVGTPSPLWSQPNQNTASILDYALASGMALLTSIFFLLQSFYHYISKSVTKSSFMSSFEFRLNIICSFTVLAVFPLIQFLFRNNLAFREAAPQMAFSIVLLVIALLGVRTHFRFKVLLRAALLTINETTQGVAEKLEYFKDMNIILTAVMAGSGVALGIASADGLRSTPIIAHHKFASDFLVTNLNFFEFIIWVTVVLIFYPRRSMVGSSFGQSSGGGGSLSRTAPISTRLQHVEYPKSPSTPTAATAVNDYPSSNSGHLHYTGSRSKGTPSPRQERPLSVVIPYRAPDEAHKAEYVDFQVSPRSGSNFGYNDHDTYPLTQVVSHDALPNPYRPMYDDPLQSGSGSIGASPRSPTSSRQKGPPQTPLSPSPSMASARRGAASPSPFDSHQQYKQQQQQQQRMVTPTSPVFGSGTSRQSPLQTTTTRVGQHTFVLEDVPRSSQQQRVRTSGQQPTAEEYNRGSPTTPTRARKEYRSPPQY</sequence>
<keyword evidence="2" id="KW-0812">Transmembrane</keyword>
<feature type="compositionally biased region" description="Low complexity" evidence="1">
    <location>
        <begin position="455"/>
        <end position="485"/>
    </location>
</feature>
<reference evidence="3" key="1">
    <citation type="journal article" date="2020" name="Fungal Divers.">
        <title>Resolving the Mortierellaceae phylogeny through synthesis of multi-gene phylogenetics and phylogenomics.</title>
        <authorList>
            <person name="Vandepol N."/>
            <person name="Liber J."/>
            <person name="Desiro A."/>
            <person name="Na H."/>
            <person name="Kennedy M."/>
            <person name="Barry K."/>
            <person name="Grigoriev I.V."/>
            <person name="Miller A.N."/>
            <person name="O'Donnell K."/>
            <person name="Stajich J.E."/>
            <person name="Bonito G."/>
        </authorList>
    </citation>
    <scope>NUCLEOTIDE SEQUENCE</scope>
    <source>
        <strain evidence="3">MES-2147</strain>
    </source>
</reference>
<name>A0A9P6M9C7_9FUNG</name>
<feature type="transmembrane region" description="Helical" evidence="2">
    <location>
        <begin position="229"/>
        <end position="247"/>
    </location>
</feature>
<dbReference type="OrthoDB" id="2384193at2759"/>
<feature type="transmembrane region" description="Helical" evidence="2">
    <location>
        <begin position="107"/>
        <end position="127"/>
    </location>
</feature>
<feature type="compositionally biased region" description="Basic and acidic residues" evidence="1">
    <location>
        <begin position="554"/>
        <end position="564"/>
    </location>
</feature>
<feature type="transmembrane region" description="Helical" evidence="2">
    <location>
        <begin position="267"/>
        <end position="286"/>
    </location>
</feature>